<organism evidence="4 5">
    <name type="scientific">Negadavirga shengliensis</name>
    <dbReference type="NCBI Taxonomy" id="1389218"/>
    <lineage>
        <taxon>Bacteria</taxon>
        <taxon>Pseudomonadati</taxon>
        <taxon>Bacteroidota</taxon>
        <taxon>Cytophagia</taxon>
        <taxon>Cytophagales</taxon>
        <taxon>Cyclobacteriaceae</taxon>
        <taxon>Negadavirga</taxon>
    </lineage>
</organism>
<dbReference type="Pfam" id="PF04773">
    <property type="entry name" value="FecR"/>
    <property type="match status" value="1"/>
</dbReference>
<dbReference type="RefSeq" id="WP_377068726.1">
    <property type="nucleotide sequence ID" value="NZ_JBHSJJ010000020.1"/>
</dbReference>
<reference evidence="5" key="1">
    <citation type="journal article" date="2019" name="Int. J. Syst. Evol. Microbiol.">
        <title>The Global Catalogue of Microorganisms (GCM) 10K type strain sequencing project: providing services to taxonomists for standard genome sequencing and annotation.</title>
        <authorList>
            <consortium name="The Broad Institute Genomics Platform"/>
            <consortium name="The Broad Institute Genome Sequencing Center for Infectious Disease"/>
            <person name="Wu L."/>
            <person name="Ma J."/>
        </authorList>
    </citation>
    <scope>NUCLEOTIDE SEQUENCE [LARGE SCALE GENOMIC DNA]</scope>
    <source>
        <strain evidence="5">CGMCC 4.7466</strain>
    </source>
</reference>
<keyword evidence="1" id="KW-0472">Membrane</keyword>
<protein>
    <submittedName>
        <fullName evidence="4">FecR domain-containing protein</fullName>
    </submittedName>
</protein>
<dbReference type="Proteomes" id="UP001595818">
    <property type="component" value="Unassembled WGS sequence"/>
</dbReference>
<dbReference type="PANTHER" id="PTHR30273">
    <property type="entry name" value="PERIPLASMIC SIGNAL SENSOR AND SIGMA FACTOR ACTIVATOR FECR-RELATED"/>
    <property type="match status" value="1"/>
</dbReference>
<dbReference type="Pfam" id="PF16344">
    <property type="entry name" value="FecR_C"/>
    <property type="match status" value="1"/>
</dbReference>
<sequence>MDQDFVAYFNKYLLDELKDEEITRFRLRLEEDPEFRKAFESYKRELYPSQAYPSFDKEQSWEKIKGQVHQGLAMESGSKRPLIGFFRIAATFLLVTVAAILLKNTFYSKMTDHPVSMITKTTAFGQKSTIVLPDETTVRLNSGSTIVYPEYFDEKTRRVEITGEAFFDVIPDHGRPFQVISGTIKTSVVGTSFNIKYRPDENQQVVSVKSGEVAVELVEENESPVSLVAGQQVSWDRVNEAWHLANVDPETIAFWTEGYLFFEDVAFNELLVELEKWFGVSFEWRPEDFDGCQITLKQKGESLKNILEILKYSINLNYRYKENIIMISGHC</sequence>
<keyword evidence="5" id="KW-1185">Reference proteome</keyword>
<evidence type="ECO:0000259" key="2">
    <source>
        <dbReference type="Pfam" id="PF04773"/>
    </source>
</evidence>
<keyword evidence="1" id="KW-1133">Transmembrane helix</keyword>
<gene>
    <name evidence="4" type="ORF">ACFPFU_23360</name>
</gene>
<feature type="transmembrane region" description="Helical" evidence="1">
    <location>
        <begin position="82"/>
        <end position="102"/>
    </location>
</feature>
<evidence type="ECO:0000313" key="4">
    <source>
        <dbReference type="EMBL" id="MFC4874661.1"/>
    </source>
</evidence>
<proteinExistence type="predicted"/>
<dbReference type="PANTHER" id="PTHR30273:SF2">
    <property type="entry name" value="PROTEIN FECR"/>
    <property type="match status" value="1"/>
</dbReference>
<accession>A0ABV9T899</accession>
<evidence type="ECO:0000256" key="1">
    <source>
        <dbReference type="SAM" id="Phobius"/>
    </source>
</evidence>
<evidence type="ECO:0000313" key="5">
    <source>
        <dbReference type="Proteomes" id="UP001595818"/>
    </source>
</evidence>
<dbReference type="EMBL" id="JBHSJJ010000020">
    <property type="protein sequence ID" value="MFC4874661.1"/>
    <property type="molecule type" value="Genomic_DNA"/>
</dbReference>
<dbReference type="InterPro" id="IPR012373">
    <property type="entry name" value="Ferrdict_sens_TM"/>
</dbReference>
<name>A0ABV9T899_9BACT</name>
<dbReference type="Gene3D" id="2.60.120.1440">
    <property type="match status" value="1"/>
</dbReference>
<dbReference type="InterPro" id="IPR006860">
    <property type="entry name" value="FecR"/>
</dbReference>
<keyword evidence="1" id="KW-0812">Transmembrane</keyword>
<feature type="domain" description="Protein FecR C-terminal" evidence="3">
    <location>
        <begin position="259"/>
        <end position="327"/>
    </location>
</feature>
<comment type="caution">
    <text evidence="4">The sequence shown here is derived from an EMBL/GenBank/DDBJ whole genome shotgun (WGS) entry which is preliminary data.</text>
</comment>
<dbReference type="Gene3D" id="3.55.50.30">
    <property type="match status" value="1"/>
</dbReference>
<feature type="domain" description="FecR protein" evidence="2">
    <location>
        <begin position="121"/>
        <end position="213"/>
    </location>
</feature>
<dbReference type="InterPro" id="IPR032508">
    <property type="entry name" value="FecR_C"/>
</dbReference>
<dbReference type="PIRSF" id="PIRSF018266">
    <property type="entry name" value="FecR"/>
    <property type="match status" value="1"/>
</dbReference>
<evidence type="ECO:0000259" key="3">
    <source>
        <dbReference type="Pfam" id="PF16344"/>
    </source>
</evidence>